<evidence type="ECO:0000259" key="6">
    <source>
        <dbReference type="Pfam" id="PF01957"/>
    </source>
</evidence>
<evidence type="ECO:0000256" key="1">
    <source>
        <dbReference type="ARBA" id="ARBA00004141"/>
    </source>
</evidence>
<feature type="domain" description="NfeD-like C-terminal" evidence="6">
    <location>
        <begin position="92"/>
        <end position="143"/>
    </location>
</feature>
<evidence type="ECO:0000256" key="5">
    <source>
        <dbReference type="SAM" id="Phobius"/>
    </source>
</evidence>
<evidence type="ECO:0000313" key="7">
    <source>
        <dbReference type="EMBL" id="SVC12754.1"/>
    </source>
</evidence>
<evidence type="ECO:0000256" key="2">
    <source>
        <dbReference type="ARBA" id="ARBA00022692"/>
    </source>
</evidence>
<keyword evidence="4 5" id="KW-0472">Membrane</keyword>
<evidence type="ECO:0000256" key="3">
    <source>
        <dbReference type="ARBA" id="ARBA00022989"/>
    </source>
</evidence>
<dbReference type="PANTHER" id="PTHR33507:SF3">
    <property type="entry name" value="INNER MEMBRANE PROTEIN YBBJ"/>
    <property type="match status" value="1"/>
</dbReference>
<reference evidence="7" key="1">
    <citation type="submission" date="2018-05" db="EMBL/GenBank/DDBJ databases">
        <authorList>
            <person name="Lanie J.A."/>
            <person name="Ng W.-L."/>
            <person name="Kazmierczak K.M."/>
            <person name="Andrzejewski T.M."/>
            <person name="Davidsen T.M."/>
            <person name="Wayne K.J."/>
            <person name="Tettelin H."/>
            <person name="Glass J.I."/>
            <person name="Rusch D."/>
            <person name="Podicherti R."/>
            <person name="Tsui H.-C.T."/>
            <person name="Winkler M.E."/>
        </authorList>
    </citation>
    <scope>NUCLEOTIDE SEQUENCE</scope>
</reference>
<dbReference type="AlphaFoldDB" id="A0A382JK21"/>
<comment type="subcellular location">
    <subcellularLocation>
        <location evidence="1">Membrane</location>
        <topology evidence="1">Multi-pass membrane protein</topology>
    </subcellularLocation>
</comment>
<proteinExistence type="predicted"/>
<sequence>MNASELYAQLGHWTWIVVGAVLAILEILLPGTFLIWFALAALVVGILDLIFTLTFSLELILFAVISIPTVALGYWLRKSRSQSERPILHERAEAYIGKTFVVTDAIENGKGRISVGDTLWIAEGDDCAKGSTVKVVGSRGNVLLTTTTIESPLDQA</sequence>
<protein>
    <recommendedName>
        <fullName evidence="6">NfeD-like C-terminal domain-containing protein</fullName>
    </recommendedName>
</protein>
<accession>A0A382JK21</accession>
<dbReference type="EMBL" id="UINC01075000">
    <property type="protein sequence ID" value="SVC12754.1"/>
    <property type="molecule type" value="Genomic_DNA"/>
</dbReference>
<name>A0A382JK21_9ZZZZ</name>
<dbReference type="Pfam" id="PF01957">
    <property type="entry name" value="NfeD"/>
    <property type="match status" value="1"/>
</dbReference>
<dbReference type="GO" id="GO:0005886">
    <property type="term" value="C:plasma membrane"/>
    <property type="evidence" value="ECO:0007669"/>
    <property type="project" value="TreeGrafter"/>
</dbReference>
<evidence type="ECO:0000256" key="4">
    <source>
        <dbReference type="ARBA" id="ARBA00023136"/>
    </source>
</evidence>
<feature type="transmembrane region" description="Helical" evidence="5">
    <location>
        <begin position="59"/>
        <end position="76"/>
    </location>
</feature>
<keyword evidence="3 5" id="KW-1133">Transmembrane helix</keyword>
<dbReference type="InterPro" id="IPR012340">
    <property type="entry name" value="NA-bd_OB-fold"/>
</dbReference>
<dbReference type="InterPro" id="IPR002810">
    <property type="entry name" value="NfeD-like_C"/>
</dbReference>
<gene>
    <name evidence="7" type="ORF">METZ01_LOCUS265608</name>
</gene>
<dbReference type="PANTHER" id="PTHR33507">
    <property type="entry name" value="INNER MEMBRANE PROTEIN YBBJ"/>
    <property type="match status" value="1"/>
</dbReference>
<dbReference type="Gene3D" id="2.40.50.140">
    <property type="entry name" value="Nucleic acid-binding proteins"/>
    <property type="match status" value="1"/>
</dbReference>
<keyword evidence="2 5" id="KW-0812">Transmembrane</keyword>
<dbReference type="InterPro" id="IPR052165">
    <property type="entry name" value="Membrane_assoc_protease"/>
</dbReference>
<feature type="transmembrane region" description="Helical" evidence="5">
    <location>
        <begin position="34"/>
        <end position="53"/>
    </location>
</feature>
<organism evidence="7">
    <name type="scientific">marine metagenome</name>
    <dbReference type="NCBI Taxonomy" id="408172"/>
    <lineage>
        <taxon>unclassified sequences</taxon>
        <taxon>metagenomes</taxon>
        <taxon>ecological metagenomes</taxon>
    </lineage>
</organism>
<feature type="transmembrane region" description="Helical" evidence="5">
    <location>
        <begin position="12"/>
        <end position="29"/>
    </location>
</feature>